<evidence type="ECO:0000313" key="3">
    <source>
        <dbReference type="EMBL" id="KAA0183433.1"/>
    </source>
</evidence>
<protein>
    <recommendedName>
        <fullName evidence="2">Glycosyltransferase 2-like domain-containing protein</fullName>
    </recommendedName>
</protein>
<dbReference type="Pfam" id="PF00535">
    <property type="entry name" value="Glycos_transf_2"/>
    <property type="match status" value="1"/>
</dbReference>
<dbReference type="InterPro" id="IPR001173">
    <property type="entry name" value="Glyco_trans_2-like"/>
</dbReference>
<dbReference type="PANTHER" id="PTHR11675:SF43">
    <property type="entry name" value="POLYPEPTIDE N-ACETYLGALACTOSAMINYLTRANSFERASE 1"/>
    <property type="match status" value="1"/>
</dbReference>
<sequence>MLQLCARVTYSSQLPSASVIIIFNNEAWSPLIRTIHSVINRSPKQHLHEILLVDDFSDREELGEKLELYIKYRLPPDLVRVVRLPHRHGLIRARLAGAKAATGDVLIFLDSHCEANEKW</sequence>
<dbReference type="GO" id="GO:0004653">
    <property type="term" value="F:polypeptide N-acetylgalactosaminyltransferase activity"/>
    <property type="evidence" value="ECO:0007669"/>
    <property type="project" value="TreeGrafter"/>
</dbReference>
<dbReference type="SUPFAM" id="SSF53448">
    <property type="entry name" value="Nucleotide-diphospho-sugar transferases"/>
    <property type="match status" value="1"/>
</dbReference>
<name>A0A6A0GPM8_HYAAZ</name>
<dbReference type="AlphaFoldDB" id="A0A6A0GPM8"/>
<dbReference type="Proteomes" id="UP000711488">
    <property type="component" value="Unassembled WGS sequence"/>
</dbReference>
<organism evidence="3">
    <name type="scientific">Hyalella azteca</name>
    <name type="common">Amphipod</name>
    <dbReference type="NCBI Taxonomy" id="294128"/>
    <lineage>
        <taxon>Eukaryota</taxon>
        <taxon>Metazoa</taxon>
        <taxon>Ecdysozoa</taxon>
        <taxon>Arthropoda</taxon>
        <taxon>Crustacea</taxon>
        <taxon>Multicrustacea</taxon>
        <taxon>Malacostraca</taxon>
        <taxon>Eumalacostraca</taxon>
        <taxon>Peracarida</taxon>
        <taxon>Amphipoda</taxon>
        <taxon>Senticaudata</taxon>
        <taxon>Talitrida</taxon>
        <taxon>Talitroidea</taxon>
        <taxon>Hyalellidae</taxon>
        <taxon>Hyalella</taxon>
    </lineage>
</organism>
<gene>
    <name evidence="3" type="ORF">HAZT_HAZT006666</name>
</gene>
<dbReference type="PANTHER" id="PTHR11675">
    <property type="entry name" value="N-ACETYLGALACTOSAMINYLTRANSFERASE"/>
    <property type="match status" value="1"/>
</dbReference>
<reference evidence="3" key="3">
    <citation type="submission" date="2019-06" db="EMBL/GenBank/DDBJ databases">
        <authorList>
            <person name="Poynton C."/>
            <person name="Hasenbein S."/>
            <person name="Benoit J.B."/>
            <person name="Sepulveda M.S."/>
            <person name="Poelchau M.F."/>
            <person name="Murali S.C."/>
            <person name="Chen S."/>
            <person name="Glastad K.M."/>
            <person name="Werren J.H."/>
            <person name="Vineis J.H."/>
            <person name="Bowen J.L."/>
            <person name="Friedrich M."/>
            <person name="Jones J."/>
            <person name="Robertson H.M."/>
            <person name="Feyereisen R."/>
            <person name="Mechler-Hickson A."/>
            <person name="Mathers N."/>
            <person name="Lee C.E."/>
            <person name="Colbourne J.K."/>
            <person name="Biales A."/>
            <person name="Johnston J.S."/>
            <person name="Wellborn G.A."/>
            <person name="Rosendale A.J."/>
            <person name="Cridge A.G."/>
            <person name="Munoz-Torres M.C."/>
            <person name="Bain P.A."/>
            <person name="Manny A.R."/>
            <person name="Major K.M."/>
            <person name="Lambert F.N."/>
            <person name="Vulpe C.D."/>
            <person name="Tuck P."/>
            <person name="Blalock B.J."/>
            <person name="Lin Y.-Y."/>
            <person name="Smith M.E."/>
            <person name="Ochoa-Acuna H."/>
            <person name="Chen M.-J.M."/>
            <person name="Childers C.P."/>
            <person name="Qu J."/>
            <person name="Dugan S."/>
            <person name="Lee S.L."/>
            <person name="Chao H."/>
            <person name="Dinh H."/>
            <person name="Han Y."/>
            <person name="Doddapaneni H."/>
            <person name="Worley K.C."/>
            <person name="Muzny D.M."/>
            <person name="Gibbs R.A."/>
            <person name="Richards S."/>
        </authorList>
    </citation>
    <scope>NUCLEOTIDE SEQUENCE</scope>
    <source>
        <strain evidence="3">HAZT.00-mixed</strain>
        <tissue evidence="3">Whole organism</tissue>
    </source>
</reference>
<dbReference type="EMBL" id="JQDR03017687">
    <property type="protein sequence ID" value="KAA0183433.1"/>
    <property type="molecule type" value="Genomic_DNA"/>
</dbReference>
<accession>A0A6A0GPM8</accession>
<reference evidence="3" key="2">
    <citation type="journal article" date="2018" name="Environ. Sci. Technol.">
        <title>The Toxicogenome of Hyalella azteca: A Model for Sediment Ecotoxicology and Evolutionary Toxicology.</title>
        <authorList>
            <person name="Poynton H.C."/>
            <person name="Hasenbein S."/>
            <person name="Benoit J.B."/>
            <person name="Sepulveda M.S."/>
            <person name="Poelchau M.F."/>
            <person name="Hughes D.S.T."/>
            <person name="Murali S.C."/>
            <person name="Chen S."/>
            <person name="Glastad K.M."/>
            <person name="Goodisman M.A.D."/>
            <person name="Werren J.H."/>
            <person name="Vineis J.H."/>
            <person name="Bowen J.L."/>
            <person name="Friedrich M."/>
            <person name="Jones J."/>
            <person name="Robertson H.M."/>
            <person name="Feyereisen R."/>
            <person name="Mechler-Hickson A."/>
            <person name="Mathers N."/>
            <person name="Lee C.E."/>
            <person name="Colbourne J.K."/>
            <person name="Biales A."/>
            <person name="Johnston J.S."/>
            <person name="Wellborn G.A."/>
            <person name="Rosendale A.J."/>
            <person name="Cridge A.G."/>
            <person name="Munoz-Torres M.C."/>
            <person name="Bain P.A."/>
            <person name="Manny A.R."/>
            <person name="Major K.M."/>
            <person name="Lambert F.N."/>
            <person name="Vulpe C.D."/>
            <person name="Tuck P."/>
            <person name="Blalock B.J."/>
            <person name="Lin Y.Y."/>
            <person name="Smith M.E."/>
            <person name="Ochoa-Acuna H."/>
            <person name="Chen M.M."/>
            <person name="Childers C.P."/>
            <person name="Qu J."/>
            <person name="Dugan S."/>
            <person name="Lee S.L."/>
            <person name="Chao H."/>
            <person name="Dinh H."/>
            <person name="Han Y."/>
            <person name="Doddapaneni H."/>
            <person name="Worley K.C."/>
            <person name="Muzny D.M."/>
            <person name="Gibbs R.A."/>
            <person name="Richards S."/>
        </authorList>
    </citation>
    <scope>NUCLEOTIDE SEQUENCE</scope>
    <source>
        <strain evidence="3">HAZT.00-mixed</strain>
        <tissue evidence="3">Whole organism</tissue>
    </source>
</reference>
<evidence type="ECO:0000259" key="2">
    <source>
        <dbReference type="Pfam" id="PF00535"/>
    </source>
</evidence>
<keyword evidence="1" id="KW-1015">Disulfide bond</keyword>
<dbReference type="GO" id="GO:0005794">
    <property type="term" value="C:Golgi apparatus"/>
    <property type="evidence" value="ECO:0007669"/>
    <property type="project" value="TreeGrafter"/>
</dbReference>
<dbReference type="GO" id="GO:0006493">
    <property type="term" value="P:protein O-linked glycosylation"/>
    <property type="evidence" value="ECO:0007669"/>
    <property type="project" value="TreeGrafter"/>
</dbReference>
<comment type="caution">
    <text evidence="3">The sequence shown here is derived from an EMBL/GenBank/DDBJ whole genome shotgun (WGS) entry which is preliminary data.</text>
</comment>
<dbReference type="InterPro" id="IPR029044">
    <property type="entry name" value="Nucleotide-diphossugar_trans"/>
</dbReference>
<evidence type="ECO:0000256" key="1">
    <source>
        <dbReference type="ARBA" id="ARBA00023157"/>
    </source>
</evidence>
<proteinExistence type="predicted"/>
<reference evidence="3" key="1">
    <citation type="submission" date="2014-08" db="EMBL/GenBank/DDBJ databases">
        <authorList>
            <person name="Murali S."/>
            <person name="Richards S."/>
            <person name="Bandaranaike D."/>
            <person name="Bellair M."/>
            <person name="Blankenburg K."/>
            <person name="Chao H."/>
            <person name="Dinh H."/>
            <person name="Doddapaneni H."/>
            <person name="Dugan-Rocha S."/>
            <person name="Elkadiri S."/>
            <person name="Gnanaolivu R."/>
            <person name="Hughes D."/>
            <person name="Lee S."/>
            <person name="Li M."/>
            <person name="Ming W."/>
            <person name="Munidasa M."/>
            <person name="Muniz J."/>
            <person name="Nguyen L."/>
            <person name="Osuji N."/>
            <person name="Pu L.-L."/>
            <person name="Puazo M."/>
            <person name="Skinner E."/>
            <person name="Qu C."/>
            <person name="Quiroz J."/>
            <person name="Raj R."/>
            <person name="Weissenberger G."/>
            <person name="Xin Y."/>
            <person name="Zou X."/>
            <person name="Han Y."/>
            <person name="Worley K."/>
            <person name="Muzny D."/>
            <person name="Gibbs R."/>
        </authorList>
    </citation>
    <scope>NUCLEOTIDE SEQUENCE</scope>
    <source>
        <strain evidence="3">HAZT.00-mixed</strain>
        <tissue evidence="3">Whole organism</tissue>
    </source>
</reference>
<feature type="domain" description="Glycosyltransferase 2-like" evidence="2">
    <location>
        <begin position="18"/>
        <end position="119"/>
    </location>
</feature>
<dbReference type="Gene3D" id="3.90.550.10">
    <property type="entry name" value="Spore Coat Polysaccharide Biosynthesis Protein SpsA, Chain A"/>
    <property type="match status" value="1"/>
</dbReference>